<dbReference type="SMART" id="SM01057">
    <property type="entry name" value="Carb_anhydrase"/>
    <property type="match status" value="1"/>
</dbReference>
<dbReference type="RefSeq" id="XP_025423928.1">
    <property type="nucleotide sequence ID" value="XM_025568143.1"/>
</dbReference>
<dbReference type="InterPro" id="IPR023561">
    <property type="entry name" value="Carbonic_anhydrase_a-class"/>
</dbReference>
<protein>
    <recommendedName>
        <fullName evidence="2">carbonic anhydrase</fullName>
        <ecNumber evidence="2">4.2.1.1</ecNumber>
    </recommendedName>
</protein>
<evidence type="ECO:0000313" key="10">
    <source>
        <dbReference type="RefSeq" id="XP_025423928.1"/>
    </source>
</evidence>
<sequence>MLVELTVLFWITGLVYGSPNHPGDEQSFGYDSGELDPPHWATEYKTCSGKYQSPIDIEEDLVTKVNLPLLRFHNIDTLPTTTSIMNNGHTVVLQLNYSAPVMISGGPLTPTYKFTQLHFHWGVNDSLGSEDLINNHSYPMELHMVFTNTDYDSDSIALTKNDGLVVLASFFEITKEDNPVYSEIVNALDIIHMPDTSTFLPNGFTIRSVLPESTEHYFTYKGSLTTPPCLEVVTWIDFKHPIRLSHNQIQAFRMLRSKHGQLTHNARPVQELSGRPVWYNVGGFANLNIPNTSSGLTFDFSIFNMVMLLCCKLATLTLL</sequence>
<name>A0A2S2QU51_9HEMI</name>
<evidence type="ECO:0000256" key="2">
    <source>
        <dbReference type="ARBA" id="ARBA00012925"/>
    </source>
</evidence>
<gene>
    <name evidence="8" type="primary">cahz</name>
    <name evidence="10" type="synonym">LOC112693188</name>
    <name evidence="8" type="ORF">g.5453</name>
</gene>
<keyword evidence="5" id="KW-0325">Glycoprotein</keyword>
<dbReference type="OrthoDB" id="429145at2759"/>
<dbReference type="PROSITE" id="PS51144">
    <property type="entry name" value="ALPHA_CA_2"/>
    <property type="match status" value="1"/>
</dbReference>
<dbReference type="EC" id="4.2.1.1" evidence="2"/>
<comment type="similarity">
    <text evidence="1">Belongs to the alpha-carbonic anhydrase family.</text>
</comment>
<feature type="signal peptide" evidence="6">
    <location>
        <begin position="1"/>
        <end position="17"/>
    </location>
</feature>
<evidence type="ECO:0000313" key="8">
    <source>
        <dbReference type="EMBL" id="MBY81279.1"/>
    </source>
</evidence>
<evidence type="ECO:0000313" key="9">
    <source>
        <dbReference type="Proteomes" id="UP000694846"/>
    </source>
</evidence>
<dbReference type="Gene3D" id="3.10.200.10">
    <property type="entry name" value="Alpha carbonic anhydrase"/>
    <property type="match status" value="1"/>
</dbReference>
<reference evidence="8" key="1">
    <citation type="submission" date="2018-04" db="EMBL/GenBank/DDBJ databases">
        <title>Transcriptome assembly of Sipha flava.</title>
        <authorList>
            <person name="Scully E.D."/>
            <person name="Geib S.M."/>
            <person name="Palmer N.A."/>
            <person name="Koch K."/>
            <person name="Bradshaw J."/>
            <person name="Heng-Moss T."/>
            <person name="Sarath G."/>
        </authorList>
    </citation>
    <scope>NUCLEOTIDE SEQUENCE</scope>
</reference>
<evidence type="ECO:0000256" key="5">
    <source>
        <dbReference type="ARBA" id="ARBA00023180"/>
    </source>
</evidence>
<dbReference type="Proteomes" id="UP000694846">
    <property type="component" value="Unplaced"/>
</dbReference>
<dbReference type="PANTHER" id="PTHR18952">
    <property type="entry name" value="CARBONIC ANHYDRASE"/>
    <property type="match status" value="1"/>
</dbReference>
<dbReference type="AlphaFoldDB" id="A0A2S2QU51"/>
<dbReference type="FunFam" id="3.10.200.10:FF:000003">
    <property type="entry name" value="Carbonic anhydrase 12"/>
    <property type="match status" value="1"/>
</dbReference>
<evidence type="ECO:0000259" key="7">
    <source>
        <dbReference type="PROSITE" id="PS51144"/>
    </source>
</evidence>
<dbReference type="EMBL" id="GGMS01012076">
    <property type="protein sequence ID" value="MBY81279.1"/>
    <property type="molecule type" value="Transcribed_RNA"/>
</dbReference>
<feature type="chain" id="PRO_5044579266" description="carbonic anhydrase" evidence="6">
    <location>
        <begin position="18"/>
        <end position="319"/>
    </location>
</feature>
<reference evidence="10" key="2">
    <citation type="submission" date="2025-04" db="UniProtKB">
        <authorList>
            <consortium name="RefSeq"/>
        </authorList>
    </citation>
    <scope>IDENTIFICATION</scope>
    <source>
        <tissue evidence="10">Whole body</tissue>
    </source>
</reference>
<keyword evidence="9" id="KW-1185">Reference proteome</keyword>
<evidence type="ECO:0000256" key="1">
    <source>
        <dbReference type="ARBA" id="ARBA00010718"/>
    </source>
</evidence>
<dbReference type="GO" id="GO:0005737">
    <property type="term" value="C:cytoplasm"/>
    <property type="evidence" value="ECO:0007669"/>
    <property type="project" value="TreeGrafter"/>
</dbReference>
<dbReference type="InterPro" id="IPR001148">
    <property type="entry name" value="CA_dom"/>
</dbReference>
<dbReference type="InterPro" id="IPR036398">
    <property type="entry name" value="CA_dom_sf"/>
</dbReference>
<evidence type="ECO:0000256" key="6">
    <source>
        <dbReference type="SAM" id="SignalP"/>
    </source>
</evidence>
<dbReference type="PANTHER" id="PTHR18952:SF124">
    <property type="entry name" value="CARBONIC ANHYDRASE 7"/>
    <property type="match status" value="1"/>
</dbReference>
<evidence type="ECO:0000256" key="3">
    <source>
        <dbReference type="ARBA" id="ARBA00022723"/>
    </source>
</evidence>
<keyword evidence="3" id="KW-0479">Metal-binding</keyword>
<dbReference type="GO" id="GO:0004089">
    <property type="term" value="F:carbonate dehydratase activity"/>
    <property type="evidence" value="ECO:0007669"/>
    <property type="project" value="UniProtKB-EC"/>
</dbReference>
<keyword evidence="4" id="KW-0862">Zinc</keyword>
<dbReference type="GO" id="GO:0008270">
    <property type="term" value="F:zinc ion binding"/>
    <property type="evidence" value="ECO:0007669"/>
    <property type="project" value="InterPro"/>
</dbReference>
<evidence type="ECO:0000256" key="4">
    <source>
        <dbReference type="ARBA" id="ARBA00022833"/>
    </source>
</evidence>
<accession>A0A2S2QU51</accession>
<dbReference type="Pfam" id="PF00194">
    <property type="entry name" value="Carb_anhydrase"/>
    <property type="match status" value="1"/>
</dbReference>
<organism evidence="8">
    <name type="scientific">Sipha flava</name>
    <name type="common">yellow sugarcane aphid</name>
    <dbReference type="NCBI Taxonomy" id="143950"/>
    <lineage>
        <taxon>Eukaryota</taxon>
        <taxon>Metazoa</taxon>
        <taxon>Ecdysozoa</taxon>
        <taxon>Arthropoda</taxon>
        <taxon>Hexapoda</taxon>
        <taxon>Insecta</taxon>
        <taxon>Pterygota</taxon>
        <taxon>Neoptera</taxon>
        <taxon>Paraneoptera</taxon>
        <taxon>Hemiptera</taxon>
        <taxon>Sternorrhyncha</taxon>
        <taxon>Aphidomorpha</taxon>
        <taxon>Aphidoidea</taxon>
        <taxon>Aphididae</taxon>
        <taxon>Sipha</taxon>
    </lineage>
</organism>
<keyword evidence="6" id="KW-0732">Signal</keyword>
<dbReference type="CDD" id="cd00326">
    <property type="entry name" value="alpha_CA"/>
    <property type="match status" value="1"/>
</dbReference>
<proteinExistence type="inferred from homology"/>
<dbReference type="SUPFAM" id="SSF51069">
    <property type="entry name" value="Carbonic anhydrase"/>
    <property type="match status" value="1"/>
</dbReference>
<feature type="domain" description="Alpha-carbonic anhydrase" evidence="7">
    <location>
        <begin position="26"/>
        <end position="281"/>
    </location>
</feature>